<comment type="pathway">
    <text evidence="2 7">Isoprenoid biosynthesis; isopentenyl diphosphate biosynthesis via DXP pathway; isopentenyl diphosphate from 1-deoxy-D-xylulose 5-phosphate: step 2/6.</text>
</comment>
<dbReference type="NCBIfam" id="TIGR00453">
    <property type="entry name" value="ispD"/>
    <property type="match status" value="1"/>
</dbReference>
<evidence type="ECO:0000256" key="4">
    <source>
        <dbReference type="ARBA" id="ARBA00022679"/>
    </source>
</evidence>
<feature type="site" description="Transition state stabilizer" evidence="7">
    <location>
        <position position="16"/>
    </location>
</feature>
<evidence type="ECO:0000313" key="9">
    <source>
        <dbReference type="Proteomes" id="UP000233654"/>
    </source>
</evidence>
<evidence type="ECO:0000256" key="7">
    <source>
        <dbReference type="HAMAP-Rule" id="MF_00108"/>
    </source>
</evidence>
<dbReference type="EMBL" id="PHEX01000015">
    <property type="protein sequence ID" value="PKQ28460.1"/>
    <property type="molecule type" value="Genomic_DNA"/>
</dbReference>
<dbReference type="GO" id="GO:0019288">
    <property type="term" value="P:isopentenyl diphosphate biosynthetic process, methylerythritol 4-phosphate pathway"/>
    <property type="evidence" value="ECO:0007669"/>
    <property type="project" value="UniProtKB-UniRule"/>
</dbReference>
<dbReference type="HAMAP" id="MF_00108">
    <property type="entry name" value="IspD"/>
    <property type="match status" value="1"/>
</dbReference>
<dbReference type="FunFam" id="3.90.550.10:FF:000003">
    <property type="entry name" value="2-C-methyl-D-erythritol 4-phosphate cytidylyltransferase"/>
    <property type="match status" value="1"/>
</dbReference>
<keyword evidence="4 7" id="KW-0808">Transferase</keyword>
<dbReference type="CDD" id="cd02516">
    <property type="entry name" value="CDP-ME_synthetase"/>
    <property type="match status" value="1"/>
</dbReference>
<comment type="similarity">
    <text evidence="3 7">Belongs to the IspD/TarI cytidylyltransferase family. IspD subfamily.</text>
</comment>
<dbReference type="EC" id="2.7.7.60" evidence="7"/>
<dbReference type="SUPFAM" id="SSF53448">
    <property type="entry name" value="Nucleotide-diphospho-sugar transferases"/>
    <property type="match status" value="1"/>
</dbReference>
<dbReference type="Gene3D" id="3.90.550.10">
    <property type="entry name" value="Spore Coat Polysaccharide Biosynthesis Protein SpsA, Chain A"/>
    <property type="match status" value="1"/>
</dbReference>
<evidence type="ECO:0000256" key="1">
    <source>
        <dbReference type="ARBA" id="ARBA00001282"/>
    </source>
</evidence>
<dbReference type="PANTHER" id="PTHR32125:SF4">
    <property type="entry name" value="2-C-METHYL-D-ERYTHRITOL 4-PHOSPHATE CYTIDYLYLTRANSFERASE, CHLOROPLASTIC"/>
    <property type="match status" value="1"/>
</dbReference>
<evidence type="ECO:0000256" key="6">
    <source>
        <dbReference type="ARBA" id="ARBA00023229"/>
    </source>
</evidence>
<comment type="function">
    <text evidence="7">Catalyzes the formation of 4-diphosphocytidyl-2-C-methyl-D-erythritol from CTP and 2-C-methyl-D-erythritol 4-phosphate (MEP).</text>
</comment>
<dbReference type="InterPro" id="IPR050088">
    <property type="entry name" value="IspD/TarI_cytidylyltransf_bact"/>
</dbReference>
<sequence>MTVAFAVIAAAGGGDRLGNSVAKFEVDLLHEPMVLYSLRAFQQSGAIEGIVLVVPSGRLDTWSVASLRASGISKAHSTVAGGATRKESVFLGLQAVEEKDGIVVVHDAARPMVTPVMIDTVCEIPRGMAGLVTAIPVTDTIKEVEGRVVVSTLDRTRLVSVQTPQAFELSALREAHRYAAKEGFEGTDDASLVERIGGRVGVVEGAPENIKVTYPADLRMAAAILSGRER</sequence>
<feature type="site" description="Positions MEP for the nucleophilic attack" evidence="7">
    <location>
        <position position="211"/>
    </location>
</feature>
<keyword evidence="5 7" id="KW-0548">Nucleotidyltransferase</keyword>
<dbReference type="Proteomes" id="UP000233654">
    <property type="component" value="Unassembled WGS sequence"/>
</dbReference>
<dbReference type="InterPro" id="IPR001228">
    <property type="entry name" value="IspD"/>
</dbReference>
<dbReference type="AlphaFoldDB" id="A0A2N3G6X4"/>
<dbReference type="PROSITE" id="PS01295">
    <property type="entry name" value="ISPD"/>
    <property type="match status" value="1"/>
</dbReference>
<evidence type="ECO:0000256" key="5">
    <source>
        <dbReference type="ARBA" id="ARBA00022695"/>
    </source>
</evidence>
<accession>A0A2N3G6X4</accession>
<dbReference type="PANTHER" id="PTHR32125">
    <property type="entry name" value="2-C-METHYL-D-ERYTHRITOL 4-PHOSPHATE CYTIDYLYLTRANSFERASE, CHLOROPLASTIC"/>
    <property type="match status" value="1"/>
</dbReference>
<dbReference type="InterPro" id="IPR029044">
    <property type="entry name" value="Nucleotide-diphossugar_trans"/>
</dbReference>
<organism evidence="8 9">
    <name type="scientific">Candidatus Anoxymicrobium japonicum</name>
    <dbReference type="NCBI Taxonomy" id="2013648"/>
    <lineage>
        <taxon>Bacteria</taxon>
        <taxon>Bacillati</taxon>
        <taxon>Actinomycetota</taxon>
        <taxon>Candidatus Geothermincolia</taxon>
        <taxon>Candidatus Geothermincolales</taxon>
        <taxon>Candidatus Anoxymicrobiaceae</taxon>
        <taxon>Candidatus Anoxymicrobium</taxon>
    </lineage>
</organism>
<reference evidence="8 9" key="1">
    <citation type="journal article" date="2017" name="ISME J.">
        <title>Potential for microbial H2 and metal transformations associated with novel bacteria and archaea in deep terrestrial subsurface sediments.</title>
        <authorList>
            <person name="Hernsdorf A.W."/>
            <person name="Amano Y."/>
            <person name="Miyakawa K."/>
            <person name="Ise K."/>
            <person name="Suzuki Y."/>
            <person name="Anantharaman K."/>
            <person name="Probst A."/>
            <person name="Burstein D."/>
            <person name="Thomas B.C."/>
            <person name="Banfield J.F."/>
        </authorList>
    </citation>
    <scope>NUCLEOTIDE SEQUENCE [LARGE SCALE GENOMIC DNA]</scope>
    <source>
        <strain evidence="8">HGW-Actinobacteria-3</strain>
    </source>
</reference>
<keyword evidence="6 7" id="KW-0414">Isoprene biosynthesis</keyword>
<feature type="site" description="Positions MEP for the nucleophilic attack" evidence="7">
    <location>
        <position position="155"/>
    </location>
</feature>
<dbReference type="InterPro" id="IPR034683">
    <property type="entry name" value="IspD/TarI"/>
</dbReference>
<evidence type="ECO:0000256" key="2">
    <source>
        <dbReference type="ARBA" id="ARBA00004787"/>
    </source>
</evidence>
<protein>
    <recommendedName>
        <fullName evidence="7">2-C-methyl-D-erythritol 4-phosphate cytidylyltransferase</fullName>
        <ecNumber evidence="7">2.7.7.60</ecNumber>
    </recommendedName>
    <alternativeName>
        <fullName evidence="7">4-diphosphocytidyl-2C-methyl-D-erythritol synthase</fullName>
    </alternativeName>
    <alternativeName>
        <fullName evidence="7">MEP cytidylyltransferase</fullName>
        <shortName evidence="7">MCT</shortName>
    </alternativeName>
</protein>
<proteinExistence type="inferred from homology"/>
<name>A0A2N3G6X4_9ACTN</name>
<comment type="caution">
    <text evidence="8">The sequence shown here is derived from an EMBL/GenBank/DDBJ whole genome shotgun (WGS) entry which is preliminary data.</text>
</comment>
<evidence type="ECO:0000256" key="3">
    <source>
        <dbReference type="ARBA" id="ARBA00009789"/>
    </source>
</evidence>
<comment type="catalytic activity">
    <reaction evidence="1 7">
        <text>2-C-methyl-D-erythritol 4-phosphate + CTP + H(+) = 4-CDP-2-C-methyl-D-erythritol + diphosphate</text>
        <dbReference type="Rhea" id="RHEA:13429"/>
        <dbReference type="ChEBI" id="CHEBI:15378"/>
        <dbReference type="ChEBI" id="CHEBI:33019"/>
        <dbReference type="ChEBI" id="CHEBI:37563"/>
        <dbReference type="ChEBI" id="CHEBI:57823"/>
        <dbReference type="ChEBI" id="CHEBI:58262"/>
        <dbReference type="EC" id="2.7.7.60"/>
    </reaction>
</comment>
<evidence type="ECO:0000313" key="8">
    <source>
        <dbReference type="EMBL" id="PKQ28460.1"/>
    </source>
</evidence>
<dbReference type="InterPro" id="IPR018294">
    <property type="entry name" value="ISPD_synthase_CS"/>
</dbReference>
<dbReference type="GO" id="GO:0050518">
    <property type="term" value="F:2-C-methyl-D-erythritol 4-phosphate cytidylyltransferase activity"/>
    <property type="evidence" value="ECO:0007669"/>
    <property type="project" value="UniProtKB-UniRule"/>
</dbReference>
<feature type="site" description="Transition state stabilizer" evidence="7">
    <location>
        <position position="23"/>
    </location>
</feature>
<dbReference type="UniPathway" id="UPA00056">
    <property type="reaction ID" value="UER00093"/>
</dbReference>
<dbReference type="Pfam" id="PF01128">
    <property type="entry name" value="IspD"/>
    <property type="match status" value="1"/>
</dbReference>
<gene>
    <name evidence="7 8" type="primary">ispD</name>
    <name evidence="8" type="ORF">CVT63_02640</name>
</gene>